<comment type="subunit">
    <text evidence="2">The 26S proteasome consists of a 20S proteasome core and two 19S regulatory subunits. The 20S proteasome core is composed of 28 subunits that are arranged in four stacked rings, resulting in a barrel-shaped structure. The two end rings are each formed by seven alpha subunits, and the two central rings are each formed by seven beta subunits. The catalytic chamber with the active sites is on the inside of the barrel.</text>
</comment>
<evidence type="ECO:0000313" key="4">
    <source>
        <dbReference type="Proteomes" id="UP000797356"/>
    </source>
</evidence>
<evidence type="ECO:0000313" key="3">
    <source>
        <dbReference type="EMBL" id="KAG1366376.1"/>
    </source>
</evidence>
<evidence type="ECO:0000256" key="1">
    <source>
        <dbReference type="ARBA" id="ARBA00022942"/>
    </source>
</evidence>
<dbReference type="PANTHER" id="PTHR11599">
    <property type="entry name" value="PROTEASOME SUBUNIT ALPHA/BETA"/>
    <property type="match status" value="1"/>
</dbReference>
<comment type="caution">
    <text evidence="3">The sequence shown here is derived from an EMBL/GenBank/DDBJ whole genome shotgun (WGS) entry which is preliminary data.</text>
</comment>
<dbReference type="InterPro" id="IPR050115">
    <property type="entry name" value="Proteasome_alpha"/>
</dbReference>
<dbReference type="AlphaFoldDB" id="A0A8K0NAJ0"/>
<dbReference type="InterPro" id="IPR029055">
    <property type="entry name" value="Ntn_hydrolases_N"/>
</dbReference>
<name>A0A8K0NAJ0_COCNU</name>
<dbReference type="GO" id="GO:0005839">
    <property type="term" value="C:proteasome core complex"/>
    <property type="evidence" value="ECO:0007669"/>
    <property type="project" value="InterPro"/>
</dbReference>
<accession>A0A8K0NAJ0</accession>
<dbReference type="Gene3D" id="3.60.20.10">
    <property type="entry name" value="Glutamine Phosphoribosylpyrophosphate, subunit 1, domain 1"/>
    <property type="match status" value="1"/>
</dbReference>
<gene>
    <name evidence="3" type="ORF">COCNU_13G001660</name>
</gene>
<dbReference type="Pfam" id="PF00227">
    <property type="entry name" value="Proteasome"/>
    <property type="match status" value="1"/>
</dbReference>
<reference evidence="3" key="2">
    <citation type="submission" date="2019-07" db="EMBL/GenBank/DDBJ databases">
        <authorList>
            <person name="Yang Y."/>
            <person name="Bocs S."/>
            <person name="Baudouin L."/>
        </authorList>
    </citation>
    <scope>NUCLEOTIDE SEQUENCE</scope>
    <source>
        <tissue evidence="3">Spear leaf of Hainan Tall coconut</tissue>
    </source>
</reference>
<dbReference type="OrthoDB" id="431557at2759"/>
<keyword evidence="1 3" id="KW-0647">Proteasome</keyword>
<protein>
    <submittedName>
        <fullName evidence="3">Putative Proteasome subunit alpha type-6</fullName>
    </submittedName>
</protein>
<dbReference type="EMBL" id="CM017884">
    <property type="protein sequence ID" value="KAG1366376.1"/>
    <property type="molecule type" value="Genomic_DNA"/>
</dbReference>
<sequence length="251" mass="28157">MIGTSPSSPRRAGSTKSVSPRVFDFFPSPITSHSDPSSSQLDQWWDILGVKAAGITSIGVRGKDLRRRSRSLVHQARNEAAGFHFKWGYEMPVDVLAKCHKHVKMKAKLDMLSSGYKLTDSNVCLMITALLCGRFKGLLIIFVYLVLSRPATSAGVKEQEAINFLEKKMKNDPEFSHEETVQTAISALQSVIQEDFKATEIEIQIKEFYSEYFGMALTPHNIDVVISHVFLQTWVSLVKYCIELSNTPVKL</sequence>
<proteinExistence type="predicted"/>
<dbReference type="InterPro" id="IPR001353">
    <property type="entry name" value="Proteasome_sua/b"/>
</dbReference>
<keyword evidence="4" id="KW-1185">Reference proteome</keyword>
<evidence type="ECO:0000256" key="2">
    <source>
        <dbReference type="ARBA" id="ARBA00026071"/>
    </source>
</evidence>
<reference evidence="3" key="1">
    <citation type="journal article" date="2017" name="Gigascience">
        <title>The genome draft of coconut (Cocos nucifera).</title>
        <authorList>
            <person name="Xiao Y."/>
            <person name="Xu P."/>
            <person name="Fan H."/>
            <person name="Baudouin L."/>
            <person name="Xia W."/>
            <person name="Bocs S."/>
            <person name="Xu J."/>
            <person name="Li Q."/>
            <person name="Guo A."/>
            <person name="Zhou L."/>
            <person name="Li J."/>
            <person name="Wu Y."/>
            <person name="Ma Z."/>
            <person name="Armero A."/>
            <person name="Issali A.E."/>
            <person name="Liu N."/>
            <person name="Peng M."/>
            <person name="Yang Y."/>
        </authorList>
    </citation>
    <scope>NUCLEOTIDE SEQUENCE</scope>
    <source>
        <tissue evidence="3">Spear leaf of Hainan Tall coconut</tissue>
    </source>
</reference>
<organism evidence="3 4">
    <name type="scientific">Cocos nucifera</name>
    <name type="common">Coconut palm</name>
    <dbReference type="NCBI Taxonomy" id="13894"/>
    <lineage>
        <taxon>Eukaryota</taxon>
        <taxon>Viridiplantae</taxon>
        <taxon>Streptophyta</taxon>
        <taxon>Embryophyta</taxon>
        <taxon>Tracheophyta</taxon>
        <taxon>Spermatophyta</taxon>
        <taxon>Magnoliopsida</taxon>
        <taxon>Liliopsida</taxon>
        <taxon>Arecaceae</taxon>
        <taxon>Arecoideae</taxon>
        <taxon>Cocoseae</taxon>
        <taxon>Attaleinae</taxon>
        <taxon>Cocos</taxon>
    </lineage>
</organism>
<dbReference type="SUPFAM" id="SSF56235">
    <property type="entry name" value="N-terminal nucleophile aminohydrolases (Ntn hydrolases)"/>
    <property type="match status" value="1"/>
</dbReference>
<dbReference type="GO" id="GO:0051603">
    <property type="term" value="P:proteolysis involved in protein catabolic process"/>
    <property type="evidence" value="ECO:0007669"/>
    <property type="project" value="InterPro"/>
</dbReference>
<dbReference type="Proteomes" id="UP000797356">
    <property type="component" value="Chromosome 13"/>
</dbReference>